<dbReference type="SUPFAM" id="SSF49785">
    <property type="entry name" value="Galactose-binding domain-like"/>
    <property type="match status" value="1"/>
</dbReference>
<keyword evidence="1" id="KW-0732">Signal</keyword>
<gene>
    <name evidence="3" type="ORF">SH580_19545</name>
</gene>
<dbReference type="CDD" id="cd00241">
    <property type="entry name" value="DOMON_like"/>
    <property type="match status" value="1"/>
</dbReference>
<dbReference type="RefSeq" id="WP_319832495.1">
    <property type="nucleotide sequence ID" value="NZ_CP138858.1"/>
</dbReference>
<dbReference type="Gene3D" id="2.60.120.260">
    <property type="entry name" value="Galactose-binding domain-like"/>
    <property type="match status" value="1"/>
</dbReference>
<organism evidence="3 4">
    <name type="scientific">Coraliomargarita algicola</name>
    <dbReference type="NCBI Taxonomy" id="3092156"/>
    <lineage>
        <taxon>Bacteria</taxon>
        <taxon>Pseudomonadati</taxon>
        <taxon>Verrucomicrobiota</taxon>
        <taxon>Opitutia</taxon>
        <taxon>Puniceicoccales</taxon>
        <taxon>Coraliomargaritaceae</taxon>
        <taxon>Coraliomargarita</taxon>
    </lineage>
</organism>
<feature type="signal peptide" evidence="1">
    <location>
        <begin position="1"/>
        <end position="18"/>
    </location>
</feature>
<dbReference type="Proteomes" id="UP001324993">
    <property type="component" value="Chromosome"/>
</dbReference>
<dbReference type="InterPro" id="IPR017853">
    <property type="entry name" value="GH"/>
</dbReference>
<evidence type="ECO:0000313" key="3">
    <source>
        <dbReference type="EMBL" id="WPJ95616.1"/>
    </source>
</evidence>
<dbReference type="InterPro" id="IPR010502">
    <property type="entry name" value="Carb-bd_dom_fam9"/>
</dbReference>
<dbReference type="Gene3D" id="3.20.20.80">
    <property type="entry name" value="Glycosidases"/>
    <property type="match status" value="1"/>
</dbReference>
<dbReference type="InterPro" id="IPR008979">
    <property type="entry name" value="Galactose-bd-like_sf"/>
</dbReference>
<protein>
    <submittedName>
        <fullName evidence="3">Sugar-binding protein</fullName>
    </submittedName>
</protein>
<feature type="chain" id="PRO_5046134634" evidence="1">
    <location>
        <begin position="19"/>
        <end position="1361"/>
    </location>
</feature>
<dbReference type="EMBL" id="CP138858">
    <property type="protein sequence ID" value="WPJ95616.1"/>
    <property type="molecule type" value="Genomic_DNA"/>
</dbReference>
<name>A0ABZ0RKD1_9BACT</name>
<dbReference type="SUPFAM" id="SSF51445">
    <property type="entry name" value="(Trans)glycosidases"/>
    <property type="match status" value="1"/>
</dbReference>
<accession>A0ABZ0RKD1</accession>
<evidence type="ECO:0000313" key="4">
    <source>
        <dbReference type="Proteomes" id="UP001324993"/>
    </source>
</evidence>
<dbReference type="SUPFAM" id="SSF49344">
    <property type="entry name" value="CBD9-like"/>
    <property type="match status" value="1"/>
</dbReference>
<proteinExistence type="predicted"/>
<dbReference type="Gene3D" id="2.60.40.1190">
    <property type="match status" value="1"/>
</dbReference>
<evidence type="ECO:0000256" key="1">
    <source>
        <dbReference type="SAM" id="SignalP"/>
    </source>
</evidence>
<sequence>MMHRFIPLLCLLSVLVHCSTGEPVLNGPDFLPPFENQEGQRVDAELRVVSFLDPEQANHPVEAASVVFGNKRLAVREQQQRKMETGRDNVVTVFVNDQPLTKLILVATYRTADGHTVSMTDSKRRDMVSLITDVEDSSVRWKSRYPLPDGTKTEFTYQLKSLGASRVELSWDIGCSAEQIAQFRQQGYDIGNYLVYFDIEGDYRKDDVTIDGVSIEPHPIEVLKANEMKEMPLWTGQFHSIAYAPTKPMLGFEIQSEHGLNGVLRETYRHGRVHLGFKLNASRPQDSLILDLGKVALAEAATPPAVEGNDLWAQDALHIPLLPTRNLFPNPSFEQGMRYWRWWSGGALYSPSEQLRWETDSAHSRFGEASMVMRPVQQGSLPLRSFSLPTAKGKTYTLSWYAKAEKEHATLKVAPFSSKDGGQFNRNTVNGWEAFDLSTDWQRFQYSFLSDGSPISFILLPSNRSGNIWMDGMQFEVGDRATEFVSAPLEGAFVTSHPQNNLEYGSPVNARYLLRGEVGTTGKLSLSLENFYNATLWQEQLHVQAGQQLDLPFDSLQLATGVYVLRAHFEVPGVDAYDDYYRFTVIDSLDGTHATKDLYGALVSARTNRSEEYFDLMQRVGFVGSSSYGPGKARAPMIYELREKYHITDYTHEVVECPHLNSEQKRNNHPDFMLAKAISHRLWRKPEERKAHPPVERFSDELLAQFEDLCERVARECPYVCVWSIATEEEITMPIISKYEDFDEYAKLQRAFYRGIKRGNPDAIALPSGGTSGYGKIRGKDDINGFLKATQGEIKWDAVAIHPYGSIDGTLGAGDLDESIQMLKDNMAQFGYGDETPILLNEGGGGSSNIWGDGPSYSYSGGQPSYDIGLHEFLHASKMARQYIMCLKYWPQVPHYNSWQSEVAMLVDYNLTPSSFLLGMNTLGQYLGEPNFVADIRPAPGVRGYAFDDAEHGAVAAVWCTIDEVERGYTRGPVMRMQFSDELPTLIDLMGRETALVVDDAGWANVQLTPAPLFLKGGQPQALARVLQNAEVIGAGSNVSVVYRPTMNGKIEAITHNLTGRVQTGSLQVGARALPFELKANAQQTIELPGSADTALGELHTFDLNYVLQQPGLDPVRAHWNMDYFYVPKLADDLDWSRIPEIEMTNLYRPTIKMKQTVGGHPGDIAARFKIAWDADKLYLRVEAEDDLLITNEPKFWSSITAQRESLYMLDGCLEVYFDCGANGRINNQGFDLDDYRYDFSVDNPDGQTGKSLVCRFREVFKEYAGGVEFPTKAEAAAGIQAEFTRISDTRYAYTIAFEQKYIAPLRLEAGSQAGFALYLHDRMDDGTFGDKGLSLATEAGSHVDAQPQLWPIMVLSDQEL</sequence>
<feature type="domain" description="Carbohydrate-binding" evidence="2">
    <location>
        <begin position="1155"/>
        <end position="1337"/>
    </location>
</feature>
<evidence type="ECO:0000259" key="2">
    <source>
        <dbReference type="Pfam" id="PF06452"/>
    </source>
</evidence>
<dbReference type="Pfam" id="PF06452">
    <property type="entry name" value="CBM9_1"/>
    <property type="match status" value="1"/>
</dbReference>
<keyword evidence="4" id="KW-1185">Reference proteome</keyword>
<reference evidence="3 4" key="1">
    <citation type="submission" date="2023-11" db="EMBL/GenBank/DDBJ databases">
        <title>Coraliomargarita sp. nov., isolated from marine algae.</title>
        <authorList>
            <person name="Lee J.K."/>
            <person name="Baek J.H."/>
            <person name="Kim J.M."/>
            <person name="Choi D.G."/>
            <person name="Jeon C.O."/>
        </authorList>
    </citation>
    <scope>NUCLEOTIDE SEQUENCE [LARGE SCALE GENOMIC DNA]</scope>
    <source>
        <strain evidence="3 4">J2-16</strain>
    </source>
</reference>